<dbReference type="GO" id="GO:0007218">
    <property type="term" value="P:neuropeptide signaling pathway"/>
    <property type="evidence" value="ECO:0007669"/>
    <property type="project" value="UniProtKB-KW"/>
</dbReference>
<dbReference type="EMBL" id="DYDO01000005">
    <property type="protein sequence ID" value="DBA25005.1"/>
    <property type="molecule type" value="Genomic_DNA"/>
</dbReference>
<dbReference type="GO" id="GO:0005102">
    <property type="term" value="F:signaling receptor binding"/>
    <property type="evidence" value="ECO:0007669"/>
    <property type="project" value="TreeGrafter"/>
</dbReference>
<accession>A0AAV3AQ39</accession>
<evidence type="ECO:0000256" key="1">
    <source>
        <dbReference type="ARBA" id="ARBA00004613"/>
    </source>
</evidence>
<dbReference type="PANTHER" id="PTHR14403:SF6">
    <property type="entry name" value="PRO-FMRFAMIDE-RELATED NEUROPEPTIDE VF"/>
    <property type="match status" value="1"/>
</dbReference>
<dbReference type="AlphaFoldDB" id="A0AAV3AQ39"/>
<proteinExistence type="inferred from homology"/>
<keyword evidence="4" id="KW-0732">Signal</keyword>
<comment type="subcellular location">
    <subcellularLocation>
        <location evidence="1">Secreted</location>
    </subcellularLocation>
</comment>
<dbReference type="PROSITE" id="PS51257">
    <property type="entry name" value="PROKAR_LIPOPROTEIN"/>
    <property type="match status" value="1"/>
</dbReference>
<evidence type="ECO:0000256" key="4">
    <source>
        <dbReference type="ARBA" id="ARBA00022729"/>
    </source>
</evidence>
<comment type="similarity">
    <text evidence="2">Belongs to the FARP (FMRFamide related peptide) family.</text>
</comment>
<keyword evidence="6" id="KW-0527">Neuropeptide</keyword>
<gene>
    <name evidence="7" type="ORF">GDO54_012580</name>
</gene>
<dbReference type="GO" id="GO:0032277">
    <property type="term" value="P:negative regulation of gonadotropin secretion"/>
    <property type="evidence" value="ECO:0007669"/>
    <property type="project" value="TreeGrafter"/>
</dbReference>
<keyword evidence="3" id="KW-0964">Secreted</keyword>
<reference evidence="7" key="1">
    <citation type="thesis" date="2020" institute="ProQuest LLC" country="789 East Eisenhower Parkway, Ann Arbor, MI, USA">
        <title>Comparative Genomics and Chromosome Evolution.</title>
        <authorList>
            <person name="Mudd A.B."/>
        </authorList>
    </citation>
    <scope>NUCLEOTIDE SEQUENCE</scope>
    <source>
        <strain evidence="7">1538</strain>
        <tissue evidence="7">Blood</tissue>
    </source>
</reference>
<comment type="caution">
    <text evidence="7">The sequence shown here is derived from an EMBL/GenBank/DDBJ whole genome shotgun (WGS) entry which is preliminary data.</text>
</comment>
<evidence type="ECO:0000313" key="7">
    <source>
        <dbReference type="EMBL" id="DBA25005.1"/>
    </source>
</evidence>
<sequence length="211" mass="24748">MHLKMGTLTIGTIMVFTLCTFLTLFTFTACFDETTATNLESQEKYDDLFGSKEDFQNERNVNSDEYQYWGFNSINDMNRYSSLSMQPEREFLQERSLKPAANLPLRFGRTPDDKIPKSIPNLPQRFGRYLSGKANIQSVANLPQRFGRSQYSNRLLHSFATLPLRFGRTPHSDRLQYEMNSHPLELKSPEEDNERKKRQAMTFEYERNLQM</sequence>
<protein>
    <submittedName>
        <fullName evidence="7">Uncharacterized protein</fullName>
    </submittedName>
</protein>
<dbReference type="PANTHER" id="PTHR14403">
    <property type="entry name" value="RFAMIDE PEPTIDE GONADOTROPIN INHIBITORY HORMONE"/>
    <property type="match status" value="1"/>
</dbReference>
<dbReference type="GO" id="GO:0005576">
    <property type="term" value="C:extracellular region"/>
    <property type="evidence" value="ECO:0007669"/>
    <property type="project" value="UniProtKB-SubCell"/>
</dbReference>
<evidence type="ECO:0000313" key="8">
    <source>
        <dbReference type="Proteomes" id="UP001181693"/>
    </source>
</evidence>
<dbReference type="InterPro" id="IPR026297">
    <property type="entry name" value="FMRFamide-related/fGRP"/>
</dbReference>
<organism evidence="7 8">
    <name type="scientific">Pyxicephalus adspersus</name>
    <name type="common">African bullfrog</name>
    <dbReference type="NCBI Taxonomy" id="30357"/>
    <lineage>
        <taxon>Eukaryota</taxon>
        <taxon>Metazoa</taxon>
        <taxon>Chordata</taxon>
        <taxon>Craniata</taxon>
        <taxon>Vertebrata</taxon>
        <taxon>Euteleostomi</taxon>
        <taxon>Amphibia</taxon>
        <taxon>Batrachia</taxon>
        <taxon>Anura</taxon>
        <taxon>Neobatrachia</taxon>
        <taxon>Ranoidea</taxon>
        <taxon>Pyxicephalidae</taxon>
        <taxon>Pyxicephalinae</taxon>
        <taxon>Pyxicephalus</taxon>
    </lineage>
</organism>
<evidence type="ECO:0000256" key="3">
    <source>
        <dbReference type="ARBA" id="ARBA00022525"/>
    </source>
</evidence>
<name>A0AAV3AQ39_PYXAD</name>
<keyword evidence="5" id="KW-0027">Amidation</keyword>
<evidence type="ECO:0000256" key="2">
    <source>
        <dbReference type="ARBA" id="ARBA00006356"/>
    </source>
</evidence>
<keyword evidence="8" id="KW-1185">Reference proteome</keyword>
<evidence type="ECO:0000256" key="5">
    <source>
        <dbReference type="ARBA" id="ARBA00022815"/>
    </source>
</evidence>
<evidence type="ECO:0000256" key="6">
    <source>
        <dbReference type="ARBA" id="ARBA00023320"/>
    </source>
</evidence>
<dbReference type="Proteomes" id="UP001181693">
    <property type="component" value="Unassembled WGS sequence"/>
</dbReference>